<evidence type="ECO:0000256" key="3">
    <source>
        <dbReference type="ARBA" id="ARBA00023203"/>
    </source>
</evidence>
<evidence type="ECO:0000256" key="1">
    <source>
        <dbReference type="ARBA" id="ARBA00009795"/>
    </source>
</evidence>
<dbReference type="PANTHER" id="PTHR12751">
    <property type="entry name" value="PHOSPHATASE AND ACTIN REGULATOR PHACTR"/>
    <property type="match status" value="1"/>
</dbReference>
<feature type="region of interest" description="Disordered" evidence="5">
    <location>
        <begin position="1"/>
        <end position="215"/>
    </location>
</feature>
<dbReference type="PANTHER" id="PTHR12751:SF18">
    <property type="entry name" value="PHOSPHATASE AND ACTIN REGULATOR 1"/>
    <property type="match status" value="1"/>
</dbReference>
<evidence type="ECO:0000256" key="5">
    <source>
        <dbReference type="SAM" id="MobiDB-lite"/>
    </source>
</evidence>
<evidence type="ECO:0000313" key="6">
    <source>
        <dbReference type="EMBL" id="CAG5096176.1"/>
    </source>
</evidence>
<sequence>MSDNEIDTVGLKAKDKRGMFSKMRSWFSRKPKQRRDSAPSTPSKPDEDDQGDYDDGIDFDSTTLTDMPHQNLPQRGPSDQKHEERVGSLQNPHQLSQHPQSSGLQDELARKLKERNQSQNWTPEERGTREISRKPKSKNDSQDQDSTNSMHRNPVSPRSHGGDQAKVSTSKTAFAKGNEIRALYNTKKSTSNLGNSGHSGQPILSPFGNHGDSMPDRSVMEAVLRVQEKINQKACISDSEDDEPIDYKEQSSIHQQLARRDTIARQKEIKSLLEKAQSDDNKEQKNNIKLQLSRRLSQRPSASEIKERGILKVKSNQEQREEKEKIKRELSRRLSQRPSVQTLMKKNVIKFEEYVDVYEIQYVDRRADKPWTRLTAAEKASIRKELNQYKANEMEVHEESQFYTRFHRE</sequence>
<organism evidence="6 7">
    <name type="scientific">Oikopleura dioica</name>
    <name type="common">Tunicate</name>
    <dbReference type="NCBI Taxonomy" id="34765"/>
    <lineage>
        <taxon>Eukaryota</taxon>
        <taxon>Metazoa</taxon>
        <taxon>Chordata</taxon>
        <taxon>Tunicata</taxon>
        <taxon>Appendicularia</taxon>
        <taxon>Copelata</taxon>
        <taxon>Oikopleuridae</taxon>
        <taxon>Oikopleura</taxon>
    </lineage>
</organism>
<accession>A0ABN7SGA9</accession>
<dbReference type="InterPro" id="IPR004018">
    <property type="entry name" value="RPEL_repeat"/>
</dbReference>
<evidence type="ECO:0000256" key="2">
    <source>
        <dbReference type="ARBA" id="ARBA00022737"/>
    </source>
</evidence>
<feature type="compositionally biased region" description="Acidic residues" evidence="5">
    <location>
        <begin position="46"/>
        <end position="58"/>
    </location>
</feature>
<protein>
    <submittedName>
        <fullName evidence="6">Oidioi.mRNA.OKI2018_I69.XSR.g14504.t1.cds</fullName>
    </submittedName>
</protein>
<feature type="repeat" description="RPEL" evidence="4">
    <location>
        <begin position="290"/>
        <end position="315"/>
    </location>
</feature>
<dbReference type="PROSITE" id="PS51073">
    <property type="entry name" value="RPEL"/>
    <property type="match status" value="2"/>
</dbReference>
<dbReference type="Proteomes" id="UP001158576">
    <property type="component" value="Chromosome XSR"/>
</dbReference>
<feature type="compositionally biased region" description="Basic and acidic residues" evidence="5">
    <location>
        <begin position="107"/>
        <end position="116"/>
    </location>
</feature>
<evidence type="ECO:0000256" key="4">
    <source>
        <dbReference type="PROSITE-ProRule" id="PRU00401"/>
    </source>
</evidence>
<dbReference type="Gene3D" id="6.10.140.2130">
    <property type="match status" value="2"/>
</dbReference>
<keyword evidence="3" id="KW-0009">Actin-binding</keyword>
<reference evidence="6 7" key="1">
    <citation type="submission" date="2021-04" db="EMBL/GenBank/DDBJ databases">
        <authorList>
            <person name="Bliznina A."/>
        </authorList>
    </citation>
    <scope>NUCLEOTIDE SEQUENCE [LARGE SCALE GENOMIC DNA]</scope>
</reference>
<keyword evidence="7" id="KW-1185">Reference proteome</keyword>
<dbReference type="EMBL" id="OU015569">
    <property type="protein sequence ID" value="CAG5096176.1"/>
    <property type="molecule type" value="Genomic_DNA"/>
</dbReference>
<dbReference type="SMART" id="SM00707">
    <property type="entry name" value="RPEL"/>
    <property type="match status" value="2"/>
</dbReference>
<feature type="compositionally biased region" description="Polar residues" evidence="5">
    <location>
        <begin position="88"/>
        <end position="104"/>
    </location>
</feature>
<keyword evidence="2" id="KW-0677">Repeat</keyword>
<feature type="region of interest" description="Disordered" evidence="5">
    <location>
        <begin position="234"/>
        <end position="259"/>
    </location>
</feature>
<feature type="compositionally biased region" description="Basic and acidic residues" evidence="5">
    <location>
        <begin position="123"/>
        <end position="141"/>
    </location>
</feature>
<proteinExistence type="inferred from homology"/>
<comment type="similarity">
    <text evidence="1">Belongs to the phosphatase and actin regulator family.</text>
</comment>
<gene>
    <name evidence="6" type="ORF">OKIOD_LOCUS6062</name>
</gene>
<evidence type="ECO:0000313" key="7">
    <source>
        <dbReference type="Proteomes" id="UP001158576"/>
    </source>
</evidence>
<name>A0ABN7SGA9_OIKDI</name>
<feature type="compositionally biased region" description="Polar residues" evidence="5">
    <location>
        <begin position="186"/>
        <end position="199"/>
    </location>
</feature>
<feature type="repeat" description="RPEL" evidence="4">
    <location>
        <begin position="328"/>
        <end position="353"/>
    </location>
</feature>